<evidence type="ECO:0000313" key="2">
    <source>
        <dbReference type="Proteomes" id="UP000828048"/>
    </source>
</evidence>
<reference evidence="1 2" key="1">
    <citation type="journal article" date="2021" name="Hortic Res">
        <title>High-quality reference genome and annotation aids understanding of berry development for evergreen blueberry (Vaccinium darrowii).</title>
        <authorList>
            <person name="Yu J."/>
            <person name="Hulse-Kemp A.M."/>
            <person name="Babiker E."/>
            <person name="Staton M."/>
        </authorList>
    </citation>
    <scope>NUCLEOTIDE SEQUENCE [LARGE SCALE GENOMIC DNA]</scope>
    <source>
        <strain evidence="2">cv. NJ 8807/NJ 8810</strain>
        <tissue evidence="1">Young leaf</tissue>
    </source>
</reference>
<organism evidence="1 2">
    <name type="scientific">Vaccinium darrowii</name>
    <dbReference type="NCBI Taxonomy" id="229202"/>
    <lineage>
        <taxon>Eukaryota</taxon>
        <taxon>Viridiplantae</taxon>
        <taxon>Streptophyta</taxon>
        <taxon>Embryophyta</taxon>
        <taxon>Tracheophyta</taxon>
        <taxon>Spermatophyta</taxon>
        <taxon>Magnoliopsida</taxon>
        <taxon>eudicotyledons</taxon>
        <taxon>Gunneridae</taxon>
        <taxon>Pentapetalae</taxon>
        <taxon>asterids</taxon>
        <taxon>Ericales</taxon>
        <taxon>Ericaceae</taxon>
        <taxon>Vaccinioideae</taxon>
        <taxon>Vaccinieae</taxon>
        <taxon>Vaccinium</taxon>
    </lineage>
</organism>
<name>A0ACB7XRM0_9ERIC</name>
<keyword evidence="2" id="KW-1185">Reference proteome</keyword>
<gene>
    <name evidence="1" type="ORF">Vadar_017491</name>
</gene>
<comment type="caution">
    <text evidence="1">The sequence shown here is derived from an EMBL/GenBank/DDBJ whole genome shotgun (WGS) entry which is preliminary data.</text>
</comment>
<accession>A0ACB7XRM0</accession>
<proteinExistence type="predicted"/>
<dbReference type="Proteomes" id="UP000828048">
    <property type="component" value="Chromosome 1"/>
</dbReference>
<protein>
    <submittedName>
        <fullName evidence="1">Uncharacterized protein</fullName>
    </submittedName>
</protein>
<dbReference type="EMBL" id="CM037151">
    <property type="protein sequence ID" value="KAH7843511.1"/>
    <property type="molecule type" value="Genomic_DNA"/>
</dbReference>
<evidence type="ECO:0000313" key="1">
    <source>
        <dbReference type="EMBL" id="KAH7843511.1"/>
    </source>
</evidence>
<sequence>MGDLRSSIGAAAEERRVPSPSPSSSNPSPSSIGFEQWIIAEEATQEILCRVQPTVESERRRGKVIEYVQRLIRGFIGCEVSSFGSVPLKTYLPDGDIDLTAFGRASVEEGLVNDVVSVLEAEVQNSAAEFIVKDVQLIRAEVKLVKCMIQNIVVDISFNQLGGLCTLCFLEQVDIRIGNDHLFKRSIILIKAWCYYESRILGAHHGLISTYALETLVLYIFHLFHSNLNGPLAVLYRFLDYFSKFDWEHYCVSLTGPIRLSNSPEIKAEKPEYGGSDLLLSNDFLRECAAEFSVPSRTVDTSTRIFTEKHLNIVDPLKENNNLGRSVSKGNYYRIRSAFTYGARKLGRILLLPKGDINSELHKFFSNTLDRHGGGQRPDVQDPVPMSGVNGSVPALSFSENEPSHDDKPISESKYPNSIHLNGEFTLDHDGLSLNGGNNVEVSVMEIEVGRALSGHRKSPVGSPRSLSETNSLNTTAIMGHRFLGDAEDLSTSKLPGLKISDDTLGAFCPSVEESVSQLRIAPHAPHLYFSGSVSGDRKLGYENSYMKELEDSSLIVDTVSPGNHELLTTVASNDVAFDSSPVAHTATGFHPGYREKSSVGTTGSHQHLKPLADLNGDYDSQLKSLHYGRFFYEHSSSGPAFLVHPALPSQFPIRHSYQFKHNGFHNATANGAIPRPAFYHTNSLLIPGASFGVEEMPKPRGTGTYIPNVNRPPYWKPYTARGRNQGPLSSPRSNGRVGPHIDSNGEQAQFLDQGYGKSGSSVFYESVSPHRKVQNDVNGFHLQPEGFFEFGSVGQVPLVVPLQESSRLVTPVSFSSQIAPTQRIQKSEPEPGTNQDRVMENSSYRLKDEDDFPPLSS</sequence>